<feature type="domain" description="Pyrrolo-quinoline quinone repeat" evidence="2">
    <location>
        <begin position="266"/>
        <end position="518"/>
    </location>
</feature>
<dbReference type="SUPFAM" id="SSF50998">
    <property type="entry name" value="Quinoprotein alcohol dehydrogenase-like"/>
    <property type="match status" value="1"/>
</dbReference>
<feature type="transmembrane region" description="Helical" evidence="1">
    <location>
        <begin position="23"/>
        <end position="42"/>
    </location>
</feature>
<keyword evidence="1" id="KW-0812">Transmembrane</keyword>
<dbReference type="Proteomes" id="UP000245802">
    <property type="component" value="Chromosome"/>
</dbReference>
<dbReference type="KEGG" id="gog:C1280_00110"/>
<dbReference type="Gene3D" id="2.130.10.10">
    <property type="entry name" value="YVTN repeat-like/Quinoprotein amine dehydrogenase"/>
    <property type="match status" value="2"/>
</dbReference>
<dbReference type="InterPro" id="IPR011047">
    <property type="entry name" value="Quinoprotein_ADH-like_sf"/>
</dbReference>
<dbReference type="OrthoDB" id="7051554at2"/>
<dbReference type="InterPro" id="IPR015943">
    <property type="entry name" value="WD40/YVTN_repeat-like_dom_sf"/>
</dbReference>
<dbReference type="InterPro" id="IPR002372">
    <property type="entry name" value="PQQ_rpt_dom"/>
</dbReference>
<feature type="transmembrane region" description="Helical" evidence="1">
    <location>
        <begin position="54"/>
        <end position="73"/>
    </location>
</feature>
<dbReference type="Pfam" id="PF13360">
    <property type="entry name" value="PQQ_2"/>
    <property type="match status" value="1"/>
</dbReference>
<keyword evidence="4" id="KW-1185">Reference proteome</keyword>
<evidence type="ECO:0000259" key="2">
    <source>
        <dbReference type="Pfam" id="PF13360"/>
    </source>
</evidence>
<dbReference type="PANTHER" id="PTHR34512">
    <property type="entry name" value="CELL SURFACE PROTEIN"/>
    <property type="match status" value="1"/>
</dbReference>
<gene>
    <name evidence="3" type="ORF">C1280_00110</name>
</gene>
<evidence type="ECO:0000313" key="4">
    <source>
        <dbReference type="Proteomes" id="UP000245802"/>
    </source>
</evidence>
<sequence length="597" mass="63314">MDLTSDGFEAERPQPIRSGWRRALLIFTALGAGGFAAGRIAYRLDSVTLPMSLVMLSTLAPFFALLGFGLWWLVFGDYGRVTRVLLALAAAAVVVAVPFLAHGFWVPQPGGMKMFGLIWGAPLATAVAGLVLAFVPALRGWPAILVAMVAVSPWLLTRTEGVTGAFDLDVSFRWSTPPTAAAEEQLAGRATVAPTAAVADVPVGPADWTGFRGADRAGVAPVAAFQGWDGTAPKERWRKNPIGPAWSSVCVAGDFLFTQEQRGESESVVSYRTADGTEVWAHGDAGKHTDWASGAGPRATPTLANGRLFAATASGAVVALQAGSGAPLWRVDLKEKYGATKPPFGWSSSPLAVGELVVLSPAAPEAPRLVALSAATGELKWQTEAKGTYGYSSPQLSTVANVPFVLMFNGEGLFAHDPATGAEVWRYDWKVQANEPATVQPLVLAGDRIVIGGGIKGTGTRCLAVAKSGEKWSVTEKWATTKFTPVFNDVVRFGDFLFGLDTGRLVCLDLASGSIRWREGNYGSGQLLLVGDKLLVASEQGRLACVAASGDEYEELWALPAVKGKTWNHPVVAGGRLYFRNPTEMATYDLPGYMGRK</sequence>
<dbReference type="RefSeq" id="WP_010046282.1">
    <property type="nucleotide sequence ID" value="NZ_CP025958.1"/>
</dbReference>
<dbReference type="EMBL" id="CP025958">
    <property type="protein sequence ID" value="AWM35579.1"/>
    <property type="molecule type" value="Genomic_DNA"/>
</dbReference>
<organism evidence="3 4">
    <name type="scientific">Gemmata obscuriglobus</name>
    <dbReference type="NCBI Taxonomy" id="114"/>
    <lineage>
        <taxon>Bacteria</taxon>
        <taxon>Pseudomonadati</taxon>
        <taxon>Planctomycetota</taxon>
        <taxon>Planctomycetia</taxon>
        <taxon>Gemmatales</taxon>
        <taxon>Gemmataceae</taxon>
        <taxon>Gemmata</taxon>
    </lineage>
</organism>
<dbReference type="AlphaFoldDB" id="A0A2Z3GMZ6"/>
<dbReference type="PANTHER" id="PTHR34512:SF30">
    <property type="entry name" value="OUTER MEMBRANE PROTEIN ASSEMBLY FACTOR BAMB"/>
    <property type="match status" value="1"/>
</dbReference>
<evidence type="ECO:0000256" key="1">
    <source>
        <dbReference type="SAM" id="Phobius"/>
    </source>
</evidence>
<accession>A0A2Z3GMZ6</accession>
<feature type="transmembrane region" description="Helical" evidence="1">
    <location>
        <begin position="117"/>
        <end position="138"/>
    </location>
</feature>
<keyword evidence="1" id="KW-0472">Membrane</keyword>
<proteinExistence type="predicted"/>
<dbReference type="SMART" id="SM00564">
    <property type="entry name" value="PQQ"/>
    <property type="match status" value="4"/>
</dbReference>
<name>A0A2Z3GMZ6_9BACT</name>
<reference evidence="3 4" key="1">
    <citation type="submission" date="2018-01" db="EMBL/GenBank/DDBJ databases">
        <title>G. obscuriglobus.</title>
        <authorList>
            <person name="Franke J."/>
            <person name="Blomberg W."/>
            <person name="Selmecki A."/>
        </authorList>
    </citation>
    <scope>NUCLEOTIDE SEQUENCE [LARGE SCALE GENOMIC DNA]</scope>
    <source>
        <strain evidence="3 4">DSM 5831</strain>
    </source>
</reference>
<evidence type="ECO:0000313" key="3">
    <source>
        <dbReference type="EMBL" id="AWM35579.1"/>
    </source>
</evidence>
<feature type="transmembrane region" description="Helical" evidence="1">
    <location>
        <begin position="85"/>
        <end position="105"/>
    </location>
</feature>
<keyword evidence="1" id="KW-1133">Transmembrane helix</keyword>
<protein>
    <recommendedName>
        <fullName evidence="2">Pyrrolo-quinoline quinone repeat domain-containing protein</fullName>
    </recommendedName>
</protein>
<dbReference type="InterPro" id="IPR018391">
    <property type="entry name" value="PQQ_b-propeller_rpt"/>
</dbReference>